<comment type="catalytic activity">
    <reaction evidence="7 8">
        <text>UDP-N-acetyl-alpha-D-muramoyl-L-alanine + D-glutamate + ATP = UDP-N-acetyl-alpha-D-muramoyl-L-alanyl-D-glutamate + ADP + phosphate + H(+)</text>
        <dbReference type="Rhea" id="RHEA:16429"/>
        <dbReference type="ChEBI" id="CHEBI:15378"/>
        <dbReference type="ChEBI" id="CHEBI:29986"/>
        <dbReference type="ChEBI" id="CHEBI:30616"/>
        <dbReference type="ChEBI" id="CHEBI:43474"/>
        <dbReference type="ChEBI" id="CHEBI:83898"/>
        <dbReference type="ChEBI" id="CHEBI:83900"/>
        <dbReference type="ChEBI" id="CHEBI:456216"/>
        <dbReference type="EC" id="6.3.2.9"/>
    </reaction>
</comment>
<dbReference type="STRING" id="1045558.SAMN05216175_11028"/>
<dbReference type="GO" id="GO:0008764">
    <property type="term" value="F:UDP-N-acetylmuramoylalanine-D-glutamate ligase activity"/>
    <property type="evidence" value="ECO:0007669"/>
    <property type="project" value="UniProtKB-UniRule"/>
</dbReference>
<sequence length="449" mass="47883">MSLITSDQLKIVIGLGQTGLSCARYLAKKGQRFGLADTRTNPPNLAQIKAEFPGVELHLGELDEGYLKQASELVLSPGVSQQLAAIKAAVASGVALIGDIDLFCREVSAPIVAITGSNAKSTVTTLVGEMAKTAGIDVGVGGNLGTPVLDMLEAGEQSLYVLELSSFQLETVHELRAQVATVLNVSPDHLDRYDGMQGYYQAKHRIFRGCRAAVENRDDALTHPLLPKDVPLWGYRLGKPDLKIFGLIEEAGVEWLALGHEKLLPSREIKMPGRHNVANALASLALGSAVDIPLSAMLETLKSFAGLEHRCQWVANKKGVNFYNDSKGTNVGATVAALEGLGATLADEQRIVLIAGGDGKGADFDDLIAPVNRFVRKVVLIGQDAEKIRQTLSHTKTMPVSSLESAVQCAVESALIGDIVLLSPACASIDMFKNYADRGHQFVALVEAL</sequence>
<dbReference type="SUPFAM" id="SSF53244">
    <property type="entry name" value="MurD-like peptide ligases, peptide-binding domain"/>
    <property type="match status" value="1"/>
</dbReference>
<evidence type="ECO:0000259" key="10">
    <source>
        <dbReference type="Pfam" id="PF08245"/>
    </source>
</evidence>
<evidence type="ECO:0000256" key="3">
    <source>
        <dbReference type="ARBA" id="ARBA00022490"/>
    </source>
</evidence>
<keyword evidence="7 8" id="KW-0961">Cell wall biogenesis/degradation</keyword>
<comment type="similarity">
    <text evidence="7">Belongs to the MurCDEF family.</text>
</comment>
<keyword evidence="6 7" id="KW-0067">ATP-binding</keyword>
<protein>
    <recommendedName>
        <fullName evidence="7 8">UDP-N-acetylmuramoylalanine--D-glutamate ligase</fullName>
        <ecNumber evidence="7 8">6.3.2.9</ecNumber>
    </recommendedName>
    <alternativeName>
        <fullName evidence="7">D-glutamic acid-adding enzyme</fullName>
    </alternativeName>
    <alternativeName>
        <fullName evidence="7">UDP-N-acetylmuramoyl-L-alanyl-D-glutamate synthetase</fullName>
    </alternativeName>
</protein>
<dbReference type="GO" id="GO:0009252">
    <property type="term" value="P:peptidoglycan biosynthetic process"/>
    <property type="evidence" value="ECO:0007669"/>
    <property type="project" value="UniProtKB-UniRule"/>
</dbReference>
<evidence type="ECO:0000259" key="9">
    <source>
        <dbReference type="Pfam" id="PF02875"/>
    </source>
</evidence>
<comment type="pathway">
    <text evidence="2 7 8">Cell wall biogenesis; peptidoglycan biosynthesis.</text>
</comment>
<dbReference type="PANTHER" id="PTHR43692">
    <property type="entry name" value="UDP-N-ACETYLMURAMOYLALANINE--D-GLUTAMATE LIGASE"/>
    <property type="match status" value="1"/>
</dbReference>
<evidence type="ECO:0000256" key="6">
    <source>
        <dbReference type="ARBA" id="ARBA00022840"/>
    </source>
</evidence>
<dbReference type="Gene3D" id="3.90.190.20">
    <property type="entry name" value="Mur ligase, C-terminal domain"/>
    <property type="match status" value="1"/>
</dbReference>
<dbReference type="SUPFAM" id="SSF51984">
    <property type="entry name" value="MurCD N-terminal domain"/>
    <property type="match status" value="1"/>
</dbReference>
<dbReference type="Pfam" id="PF02875">
    <property type="entry name" value="Mur_ligase_C"/>
    <property type="match status" value="1"/>
</dbReference>
<dbReference type="OrthoDB" id="9809796at2"/>
<evidence type="ECO:0000256" key="8">
    <source>
        <dbReference type="RuleBase" id="RU003664"/>
    </source>
</evidence>
<keyword evidence="12" id="KW-1185">Reference proteome</keyword>
<dbReference type="Proteomes" id="UP000198623">
    <property type="component" value="Unassembled WGS sequence"/>
</dbReference>
<dbReference type="EMBL" id="FOOU01000010">
    <property type="protein sequence ID" value="SFG63790.1"/>
    <property type="molecule type" value="Genomic_DNA"/>
</dbReference>
<keyword evidence="4 7" id="KW-0436">Ligase</keyword>
<dbReference type="InterPro" id="IPR005762">
    <property type="entry name" value="MurD"/>
</dbReference>
<dbReference type="Gene3D" id="3.40.50.720">
    <property type="entry name" value="NAD(P)-binding Rossmann-like Domain"/>
    <property type="match status" value="1"/>
</dbReference>
<dbReference type="AlphaFoldDB" id="A0A1I2TFV6"/>
<dbReference type="Pfam" id="PF08245">
    <property type="entry name" value="Mur_ligase_M"/>
    <property type="match status" value="1"/>
</dbReference>
<proteinExistence type="inferred from homology"/>
<evidence type="ECO:0000313" key="11">
    <source>
        <dbReference type="EMBL" id="SFG63790.1"/>
    </source>
</evidence>
<keyword evidence="7 8" id="KW-0573">Peptidoglycan synthesis</keyword>
<dbReference type="InterPro" id="IPR013221">
    <property type="entry name" value="Mur_ligase_cen"/>
</dbReference>
<feature type="domain" description="Mur ligase central" evidence="10">
    <location>
        <begin position="114"/>
        <end position="286"/>
    </location>
</feature>
<organism evidence="11 12">
    <name type="scientific">Neptunomonas qingdaonensis</name>
    <dbReference type="NCBI Taxonomy" id="1045558"/>
    <lineage>
        <taxon>Bacteria</taxon>
        <taxon>Pseudomonadati</taxon>
        <taxon>Pseudomonadota</taxon>
        <taxon>Gammaproteobacteria</taxon>
        <taxon>Oceanospirillales</taxon>
        <taxon>Oceanospirillaceae</taxon>
        <taxon>Neptunomonas</taxon>
    </lineage>
</organism>
<feature type="domain" description="Mur ligase C-terminal" evidence="9">
    <location>
        <begin position="309"/>
        <end position="426"/>
    </location>
</feature>
<dbReference type="GO" id="GO:0008360">
    <property type="term" value="P:regulation of cell shape"/>
    <property type="evidence" value="ECO:0007669"/>
    <property type="project" value="UniProtKB-KW"/>
</dbReference>
<dbReference type="InterPro" id="IPR036615">
    <property type="entry name" value="Mur_ligase_C_dom_sf"/>
</dbReference>
<evidence type="ECO:0000256" key="4">
    <source>
        <dbReference type="ARBA" id="ARBA00022598"/>
    </source>
</evidence>
<dbReference type="InterPro" id="IPR036565">
    <property type="entry name" value="Mur-like_cat_sf"/>
</dbReference>
<evidence type="ECO:0000256" key="7">
    <source>
        <dbReference type="HAMAP-Rule" id="MF_00639"/>
    </source>
</evidence>
<evidence type="ECO:0000256" key="5">
    <source>
        <dbReference type="ARBA" id="ARBA00022741"/>
    </source>
</evidence>
<evidence type="ECO:0000256" key="2">
    <source>
        <dbReference type="ARBA" id="ARBA00004752"/>
    </source>
</evidence>
<dbReference type="Gene3D" id="3.40.1190.10">
    <property type="entry name" value="Mur-like, catalytic domain"/>
    <property type="match status" value="1"/>
</dbReference>
<dbReference type="GO" id="GO:0071555">
    <property type="term" value="P:cell wall organization"/>
    <property type="evidence" value="ECO:0007669"/>
    <property type="project" value="UniProtKB-KW"/>
</dbReference>
<reference evidence="12" key="1">
    <citation type="submission" date="2016-10" db="EMBL/GenBank/DDBJ databases">
        <authorList>
            <person name="Varghese N."/>
            <person name="Submissions S."/>
        </authorList>
    </citation>
    <scope>NUCLEOTIDE SEQUENCE [LARGE SCALE GENOMIC DNA]</scope>
    <source>
        <strain evidence="12">CGMCC 1.10971</strain>
    </source>
</reference>
<dbReference type="RefSeq" id="WP_090728740.1">
    <property type="nucleotide sequence ID" value="NZ_FOOU01000010.1"/>
</dbReference>
<dbReference type="GO" id="GO:0005524">
    <property type="term" value="F:ATP binding"/>
    <property type="evidence" value="ECO:0007669"/>
    <property type="project" value="UniProtKB-UniRule"/>
</dbReference>
<dbReference type="EC" id="6.3.2.9" evidence="7 8"/>
<comment type="subcellular location">
    <subcellularLocation>
        <location evidence="1 7 8">Cytoplasm</location>
    </subcellularLocation>
</comment>
<comment type="function">
    <text evidence="7 8">Cell wall formation. Catalyzes the addition of glutamate to the nucleotide precursor UDP-N-acetylmuramoyl-L-alanine (UMA).</text>
</comment>
<dbReference type="UniPathway" id="UPA00219"/>
<accession>A0A1I2TFV6</accession>
<gene>
    <name evidence="7" type="primary">murD</name>
    <name evidence="11" type="ORF">SAMN05216175_11028</name>
</gene>
<dbReference type="NCBIfam" id="TIGR01087">
    <property type="entry name" value="murD"/>
    <property type="match status" value="1"/>
</dbReference>
<dbReference type="GO" id="GO:0051301">
    <property type="term" value="P:cell division"/>
    <property type="evidence" value="ECO:0007669"/>
    <property type="project" value="UniProtKB-KW"/>
</dbReference>
<keyword evidence="7 8" id="KW-0133">Cell shape</keyword>
<dbReference type="SUPFAM" id="SSF53623">
    <property type="entry name" value="MurD-like peptide ligases, catalytic domain"/>
    <property type="match status" value="1"/>
</dbReference>
<dbReference type="HAMAP" id="MF_00639">
    <property type="entry name" value="MurD"/>
    <property type="match status" value="1"/>
</dbReference>
<dbReference type="Pfam" id="PF21799">
    <property type="entry name" value="MurD-like_N"/>
    <property type="match status" value="1"/>
</dbReference>
<dbReference type="GO" id="GO:0005737">
    <property type="term" value="C:cytoplasm"/>
    <property type="evidence" value="ECO:0007669"/>
    <property type="project" value="UniProtKB-SubCell"/>
</dbReference>
<evidence type="ECO:0000313" key="12">
    <source>
        <dbReference type="Proteomes" id="UP000198623"/>
    </source>
</evidence>
<feature type="binding site" evidence="7">
    <location>
        <begin position="116"/>
        <end position="122"/>
    </location>
    <ligand>
        <name>ATP</name>
        <dbReference type="ChEBI" id="CHEBI:30616"/>
    </ligand>
</feature>
<keyword evidence="7 8" id="KW-0132">Cell division</keyword>
<keyword evidence="3 7" id="KW-0963">Cytoplasm</keyword>
<keyword evidence="7 8" id="KW-0131">Cell cycle</keyword>
<evidence type="ECO:0000256" key="1">
    <source>
        <dbReference type="ARBA" id="ARBA00004496"/>
    </source>
</evidence>
<dbReference type="InterPro" id="IPR004101">
    <property type="entry name" value="Mur_ligase_C"/>
</dbReference>
<name>A0A1I2TFV6_9GAMM</name>
<keyword evidence="5 7" id="KW-0547">Nucleotide-binding</keyword>
<dbReference type="PANTHER" id="PTHR43692:SF1">
    <property type="entry name" value="UDP-N-ACETYLMURAMOYLALANINE--D-GLUTAMATE LIGASE"/>
    <property type="match status" value="1"/>
</dbReference>